<accession>A0A426TU36</accession>
<sequence length="218" mass="24491">MHIYTCSLTLQESLFFATRELGRLYETGRYLHNYALTYAFGFVAAPYFHPVQVPRYAEELATLNERQIYVTPALPVMVDFQLSTIKYGEEVTHSEMLPGRLNTPSFGRIKELAPESTFRCYVLSSAPLRLPRWIRLGKWHSKTLVEAHEVEFVEERQGNYQAPCPLNPLDVQAGTLRAFDIISMPPASLVANGRCAGPHYALAGGQGLPCGMAYRFAA</sequence>
<dbReference type="AlphaFoldDB" id="A0A426TU36"/>
<evidence type="ECO:0000313" key="2">
    <source>
        <dbReference type="Proteomes" id="UP000280307"/>
    </source>
</evidence>
<dbReference type="Pfam" id="PF26241">
    <property type="entry name" value="Cas_Csc1"/>
    <property type="match status" value="1"/>
</dbReference>
<proteinExistence type="predicted"/>
<evidence type="ECO:0000313" key="1">
    <source>
        <dbReference type="EMBL" id="RRR68495.1"/>
    </source>
</evidence>
<comment type="caution">
    <text evidence="1">The sequence shown here is derived from an EMBL/GenBank/DDBJ whole genome shotgun (WGS) entry which is preliminary data.</text>
</comment>
<name>A0A426TU36_9CHLR</name>
<gene>
    <name evidence="1" type="primary">cas5d</name>
    <name evidence="1" type="ORF">EI684_17555</name>
</gene>
<dbReference type="Proteomes" id="UP000280307">
    <property type="component" value="Unassembled WGS sequence"/>
</dbReference>
<dbReference type="EMBL" id="RSAS01000715">
    <property type="protein sequence ID" value="RRR68495.1"/>
    <property type="molecule type" value="Genomic_DNA"/>
</dbReference>
<protein>
    <submittedName>
        <fullName evidence="1">Type I-D CRISPR-associated protein Cas5/Csc1</fullName>
    </submittedName>
</protein>
<reference evidence="1 2" key="1">
    <citation type="submission" date="2018-12" db="EMBL/GenBank/DDBJ databases">
        <title>Genome Sequence of Candidatus Viridilinea halotolerans isolated from saline sulfide-rich spring.</title>
        <authorList>
            <person name="Grouzdev D.S."/>
            <person name="Burganskaya E.I."/>
            <person name="Krutkina M.S."/>
            <person name="Sukhacheva M.V."/>
            <person name="Gorlenko V.M."/>
        </authorList>
    </citation>
    <scope>NUCLEOTIDE SEQUENCE [LARGE SCALE GENOMIC DNA]</scope>
    <source>
        <strain evidence="1">Chok-6</strain>
    </source>
</reference>
<organism evidence="1 2">
    <name type="scientific">Candidatus Viridilinea halotolerans</name>
    <dbReference type="NCBI Taxonomy" id="2491704"/>
    <lineage>
        <taxon>Bacteria</taxon>
        <taxon>Bacillati</taxon>
        <taxon>Chloroflexota</taxon>
        <taxon>Chloroflexia</taxon>
        <taxon>Chloroflexales</taxon>
        <taxon>Chloroflexineae</taxon>
        <taxon>Oscillochloridaceae</taxon>
        <taxon>Candidatus Viridilinea</taxon>
    </lineage>
</organism>
<dbReference type="InterPro" id="IPR017576">
    <property type="entry name" value="CRISPR-assoc_prot_Csc1"/>
</dbReference>
<dbReference type="NCBIfam" id="TIGR03159">
    <property type="entry name" value="cas_Csc1"/>
    <property type="match status" value="1"/>
</dbReference>